<dbReference type="CDD" id="cd08241">
    <property type="entry name" value="QOR1"/>
    <property type="match status" value="1"/>
</dbReference>
<evidence type="ECO:0000313" key="3">
    <source>
        <dbReference type="Proteomes" id="UP000278222"/>
    </source>
</evidence>
<dbReference type="GO" id="GO:0016491">
    <property type="term" value="F:oxidoreductase activity"/>
    <property type="evidence" value="ECO:0007669"/>
    <property type="project" value="InterPro"/>
</dbReference>
<dbReference type="InterPro" id="IPR051397">
    <property type="entry name" value="Zn-ADH-like_protein"/>
</dbReference>
<dbReference type="SUPFAM" id="SSF50129">
    <property type="entry name" value="GroES-like"/>
    <property type="match status" value="1"/>
</dbReference>
<dbReference type="SUPFAM" id="SSF51735">
    <property type="entry name" value="NAD(P)-binding Rossmann-fold domains"/>
    <property type="match status" value="1"/>
</dbReference>
<dbReference type="Gene3D" id="3.90.180.10">
    <property type="entry name" value="Medium-chain alcohol dehydrogenases, catalytic domain"/>
    <property type="match status" value="1"/>
</dbReference>
<dbReference type="OrthoDB" id="4190732at2"/>
<dbReference type="EMBL" id="RJKX01000014">
    <property type="protein sequence ID" value="ROP90510.1"/>
    <property type="molecule type" value="Genomic_DNA"/>
</dbReference>
<dbReference type="RefSeq" id="WP_123689924.1">
    <property type="nucleotide sequence ID" value="NZ_AP019700.1"/>
</dbReference>
<dbReference type="InterPro" id="IPR020843">
    <property type="entry name" value="ER"/>
</dbReference>
<accession>A0A3N1LGZ1</accession>
<evidence type="ECO:0000313" key="2">
    <source>
        <dbReference type="EMBL" id="ROP90510.1"/>
    </source>
</evidence>
<gene>
    <name evidence="2" type="ORF">EDC65_2359</name>
</gene>
<dbReference type="InterPro" id="IPR013149">
    <property type="entry name" value="ADH-like_C"/>
</dbReference>
<comment type="caution">
    <text evidence="2">The sequence shown here is derived from an EMBL/GenBank/DDBJ whole genome shotgun (WGS) entry which is preliminary data.</text>
</comment>
<dbReference type="InterPro" id="IPR011032">
    <property type="entry name" value="GroES-like_sf"/>
</dbReference>
<dbReference type="PANTHER" id="PTHR43677">
    <property type="entry name" value="SHORT-CHAIN DEHYDROGENASE/REDUCTASE"/>
    <property type="match status" value="1"/>
</dbReference>
<dbReference type="Pfam" id="PF08240">
    <property type="entry name" value="ADH_N"/>
    <property type="match status" value="1"/>
</dbReference>
<dbReference type="Gene3D" id="3.40.50.720">
    <property type="entry name" value="NAD(P)-binding Rossmann-like Domain"/>
    <property type="match status" value="1"/>
</dbReference>
<evidence type="ECO:0000259" key="1">
    <source>
        <dbReference type="SMART" id="SM00829"/>
    </source>
</evidence>
<sequence>MRAVRCHAYGDLANLSVDEVPVPDPGPGQVRVAVHAVGINFADGLMVLGQYQEKPPLPFVPGLEAAGIVEACGEGVTRVRPGDRVAALVDTGAYAEYLVAPEDRLFPVPDGMDLVTAASFPVVYGTSHVALDRRARLQPGETLLVHGAAGGVGLTAVEIGRAMGATVIASASSPEKLAVAALHGAGHLIDYSHEDLRARVREITDGRGADVIYDPVGGDVFDTSLRCIAWEGRLIVIGFASGRIPQAPANILLVKNISVIGLFWGAYRQRDPQVVRDSLDTLFGWYGEGKLKPHISHRLDLAEAAAGIGLLRDRQSTGKVVLTTGRTE</sequence>
<dbReference type="Proteomes" id="UP000278222">
    <property type="component" value="Unassembled WGS sequence"/>
</dbReference>
<dbReference type="InterPro" id="IPR013154">
    <property type="entry name" value="ADH-like_N"/>
</dbReference>
<keyword evidence="3" id="KW-1185">Reference proteome</keyword>
<dbReference type="AlphaFoldDB" id="A0A3N1LGZ1"/>
<name>A0A3N1LGZ1_9PROT</name>
<dbReference type="InterPro" id="IPR036291">
    <property type="entry name" value="NAD(P)-bd_dom_sf"/>
</dbReference>
<dbReference type="SMART" id="SM00829">
    <property type="entry name" value="PKS_ER"/>
    <property type="match status" value="1"/>
</dbReference>
<proteinExistence type="predicted"/>
<dbReference type="PANTHER" id="PTHR43677:SF4">
    <property type="entry name" value="QUINONE OXIDOREDUCTASE-LIKE PROTEIN 2"/>
    <property type="match status" value="1"/>
</dbReference>
<dbReference type="Pfam" id="PF00107">
    <property type="entry name" value="ADH_zinc_N"/>
    <property type="match status" value="1"/>
</dbReference>
<feature type="domain" description="Enoyl reductase (ER)" evidence="1">
    <location>
        <begin position="10"/>
        <end position="322"/>
    </location>
</feature>
<organism evidence="2 3">
    <name type="scientific">Stella humosa</name>
    <dbReference type="NCBI Taxonomy" id="94"/>
    <lineage>
        <taxon>Bacteria</taxon>
        <taxon>Pseudomonadati</taxon>
        <taxon>Pseudomonadota</taxon>
        <taxon>Alphaproteobacteria</taxon>
        <taxon>Rhodospirillales</taxon>
        <taxon>Stellaceae</taxon>
        <taxon>Stella</taxon>
    </lineage>
</organism>
<protein>
    <submittedName>
        <fullName evidence="2">NADPH2:quinone reductase</fullName>
    </submittedName>
</protein>
<reference evidence="2 3" key="1">
    <citation type="submission" date="2018-11" db="EMBL/GenBank/DDBJ databases">
        <title>Genomic Encyclopedia of Type Strains, Phase IV (KMG-IV): sequencing the most valuable type-strain genomes for metagenomic binning, comparative biology and taxonomic classification.</title>
        <authorList>
            <person name="Goeker M."/>
        </authorList>
    </citation>
    <scope>NUCLEOTIDE SEQUENCE [LARGE SCALE GENOMIC DNA]</scope>
    <source>
        <strain evidence="2 3">DSM 5900</strain>
    </source>
</reference>